<accession>A0A2S9ISL9</accession>
<name>A0A2S9ISL9_9HYPH</name>
<dbReference type="Proteomes" id="UP000239434">
    <property type="component" value="Unassembled WGS sequence"/>
</dbReference>
<dbReference type="EMBL" id="PVBR01000006">
    <property type="protein sequence ID" value="PRD43524.1"/>
    <property type="molecule type" value="Genomic_DNA"/>
</dbReference>
<proteinExistence type="predicted"/>
<dbReference type="RefSeq" id="WP_105741736.1">
    <property type="nucleotide sequence ID" value="NZ_PVBR01000006.1"/>
</dbReference>
<evidence type="ECO:0000313" key="1">
    <source>
        <dbReference type="EMBL" id="PRD43524.1"/>
    </source>
</evidence>
<keyword evidence="2" id="KW-1185">Reference proteome</keyword>
<evidence type="ECO:0000313" key="2">
    <source>
        <dbReference type="Proteomes" id="UP000239434"/>
    </source>
</evidence>
<protein>
    <submittedName>
        <fullName evidence="1">Uncharacterized protein</fullName>
    </submittedName>
</protein>
<gene>
    <name evidence="1" type="ORF">C5748_09630</name>
</gene>
<reference evidence="1 2" key="1">
    <citation type="submission" date="2018-02" db="EMBL/GenBank/DDBJ databases">
        <title>The draft genome of Phyllobacterium sp. 1N-3.</title>
        <authorList>
            <person name="Liu L."/>
            <person name="Li L."/>
            <person name="Zhang X."/>
            <person name="Wang T."/>
            <person name="Liang L."/>
        </authorList>
    </citation>
    <scope>NUCLEOTIDE SEQUENCE [LARGE SCALE GENOMIC DNA]</scope>
    <source>
        <strain evidence="1 2">1N-3</strain>
    </source>
</reference>
<dbReference type="AlphaFoldDB" id="A0A2S9ISL9"/>
<comment type="caution">
    <text evidence="1">The sequence shown here is derived from an EMBL/GenBank/DDBJ whole genome shotgun (WGS) entry which is preliminary data.</text>
</comment>
<sequence length="185" mass="20190">MADYHSPTVITPDLPIADMTALEYLILGLAFDCEPSGEGYVYLHSWCGPSDIVSIEAGPLRAAYDGSIDAQSAINDHIAVLLKGHDAREDSMPGDCIEIDLTEISFGWDRMLQDVVRRSTVLDEIVVTAAFTCTKMRPDGFGGSVMRITSDAIQYNSTTDMLEKMWNTPASTTVPDTAEDRECSS</sequence>
<organism evidence="1 2">
    <name type="scientific">Phyllobacterium phragmitis</name>
    <dbReference type="NCBI Taxonomy" id="2670329"/>
    <lineage>
        <taxon>Bacteria</taxon>
        <taxon>Pseudomonadati</taxon>
        <taxon>Pseudomonadota</taxon>
        <taxon>Alphaproteobacteria</taxon>
        <taxon>Hyphomicrobiales</taxon>
        <taxon>Phyllobacteriaceae</taxon>
        <taxon>Phyllobacterium</taxon>
    </lineage>
</organism>